<evidence type="ECO:0000313" key="4">
    <source>
        <dbReference type="Proteomes" id="UP001528411"/>
    </source>
</evidence>
<dbReference type="EMBL" id="JAQOMS010000002">
    <property type="protein sequence ID" value="MDC2889636.1"/>
    <property type="molecule type" value="Genomic_DNA"/>
</dbReference>
<dbReference type="InterPro" id="IPR029787">
    <property type="entry name" value="Nucleotide_cyclase"/>
</dbReference>
<keyword evidence="4" id="KW-1185">Reference proteome</keyword>
<keyword evidence="3" id="KW-0548">Nucleotidyltransferase</keyword>
<dbReference type="NCBIfam" id="TIGR00254">
    <property type="entry name" value="GGDEF"/>
    <property type="match status" value="1"/>
</dbReference>
<comment type="caution">
    <text evidence="3">The sequence shown here is derived from an EMBL/GenBank/DDBJ whole genome shotgun (WGS) entry which is preliminary data.</text>
</comment>
<dbReference type="PROSITE" id="PS50887">
    <property type="entry name" value="GGDEF"/>
    <property type="match status" value="1"/>
</dbReference>
<dbReference type="InterPro" id="IPR043128">
    <property type="entry name" value="Rev_trsase/Diguanyl_cyclase"/>
</dbReference>
<organism evidence="3 4">
    <name type="scientific">Psychrosphaera algicola</name>
    <dbReference type="NCBI Taxonomy" id="3023714"/>
    <lineage>
        <taxon>Bacteria</taxon>
        <taxon>Pseudomonadati</taxon>
        <taxon>Pseudomonadota</taxon>
        <taxon>Gammaproteobacteria</taxon>
        <taxon>Alteromonadales</taxon>
        <taxon>Pseudoalteromonadaceae</taxon>
        <taxon>Psychrosphaera</taxon>
    </lineage>
</organism>
<keyword evidence="1" id="KW-0812">Transmembrane</keyword>
<protein>
    <submittedName>
        <fullName evidence="3">Diguanylate cyclase</fullName>
        <ecNumber evidence="3">2.7.7.65</ecNumber>
    </submittedName>
</protein>
<evidence type="ECO:0000256" key="1">
    <source>
        <dbReference type="SAM" id="Phobius"/>
    </source>
</evidence>
<feature type="transmembrane region" description="Helical" evidence="1">
    <location>
        <begin position="89"/>
        <end position="110"/>
    </location>
</feature>
<evidence type="ECO:0000259" key="2">
    <source>
        <dbReference type="PROSITE" id="PS50887"/>
    </source>
</evidence>
<reference evidence="3 4" key="1">
    <citation type="submission" date="2023-01" db="EMBL/GenBank/DDBJ databases">
        <title>Psychrosphaera sp. nov., isolated from marine algae.</title>
        <authorList>
            <person name="Bayburt H."/>
            <person name="Choi B.J."/>
            <person name="Kim J.M."/>
            <person name="Choi D.G."/>
            <person name="Jeon C.O."/>
        </authorList>
    </citation>
    <scope>NUCLEOTIDE SEQUENCE [LARGE SCALE GENOMIC DNA]</scope>
    <source>
        <strain evidence="3 4">G1-22</strain>
    </source>
</reference>
<dbReference type="Proteomes" id="UP001528411">
    <property type="component" value="Unassembled WGS sequence"/>
</dbReference>
<proteinExistence type="predicted"/>
<feature type="transmembrane region" description="Helical" evidence="1">
    <location>
        <begin position="29"/>
        <end position="47"/>
    </location>
</feature>
<keyword evidence="3" id="KW-0808">Transferase</keyword>
<dbReference type="InterPro" id="IPR052155">
    <property type="entry name" value="Biofilm_reg_signaling"/>
</dbReference>
<feature type="transmembrane region" description="Helical" evidence="1">
    <location>
        <begin position="59"/>
        <end position="77"/>
    </location>
</feature>
<evidence type="ECO:0000313" key="3">
    <source>
        <dbReference type="EMBL" id="MDC2889636.1"/>
    </source>
</evidence>
<dbReference type="SMART" id="SM00267">
    <property type="entry name" value="GGDEF"/>
    <property type="match status" value="1"/>
</dbReference>
<dbReference type="GO" id="GO:0052621">
    <property type="term" value="F:diguanylate cyclase activity"/>
    <property type="evidence" value="ECO:0007669"/>
    <property type="project" value="UniProtKB-EC"/>
</dbReference>
<accession>A0ABT5FDM1</accession>
<sequence>MARGLVLYAKVALLFGVLGILLPFKSAFYMTHILACAWIVLSIFVGIKMLTVRDFKAKYFLVGNVLYSLALGYFMVSHSSDLDLKYPEIVVLVALALDCICIQLSLSEWLRIKQIEHQKVLNDARFDSLTLVGNRHYLNEKLKELSEFYMTVFIDCDSIKSINDKHGHAEGDVFLKYVADLMNNKLGDLGQVFRTGGDEFIWVCEAVSEHRLSLMGSKIKTILNSIDESVTFRWPESGISFGIATSIESDSLLIVCLKQTSVCINKNTPKIKVIIALNTITVFSRQCMSIINKTQQVCMTSCH</sequence>
<dbReference type="EC" id="2.7.7.65" evidence="3"/>
<dbReference type="SUPFAM" id="SSF55073">
    <property type="entry name" value="Nucleotide cyclase"/>
    <property type="match status" value="1"/>
</dbReference>
<dbReference type="CDD" id="cd01949">
    <property type="entry name" value="GGDEF"/>
    <property type="match status" value="1"/>
</dbReference>
<keyword evidence="1" id="KW-0472">Membrane</keyword>
<dbReference type="RefSeq" id="WP_272182599.1">
    <property type="nucleotide sequence ID" value="NZ_JAQOMS010000002.1"/>
</dbReference>
<name>A0ABT5FDM1_9GAMM</name>
<gene>
    <name evidence="3" type="ORF">PN838_13690</name>
</gene>
<dbReference type="Pfam" id="PF00990">
    <property type="entry name" value="GGDEF"/>
    <property type="match status" value="1"/>
</dbReference>
<feature type="domain" description="GGDEF" evidence="2">
    <location>
        <begin position="147"/>
        <end position="285"/>
    </location>
</feature>
<dbReference type="PANTHER" id="PTHR44757:SF2">
    <property type="entry name" value="BIOFILM ARCHITECTURE MAINTENANCE PROTEIN MBAA"/>
    <property type="match status" value="1"/>
</dbReference>
<dbReference type="InterPro" id="IPR000160">
    <property type="entry name" value="GGDEF_dom"/>
</dbReference>
<dbReference type="PANTHER" id="PTHR44757">
    <property type="entry name" value="DIGUANYLATE CYCLASE DGCP"/>
    <property type="match status" value="1"/>
</dbReference>
<keyword evidence="1" id="KW-1133">Transmembrane helix</keyword>
<dbReference type="Gene3D" id="3.30.70.270">
    <property type="match status" value="1"/>
</dbReference>